<keyword evidence="2" id="KW-0472">Membrane</keyword>
<evidence type="ECO:0000256" key="2">
    <source>
        <dbReference type="SAM" id="Phobius"/>
    </source>
</evidence>
<name>A0A3M0DZI3_9EURY</name>
<dbReference type="RefSeq" id="WP_166033660.1">
    <property type="nucleotide sequence ID" value="NZ_CP034145.1"/>
</dbReference>
<feature type="region of interest" description="Disordered" evidence="1">
    <location>
        <begin position="1"/>
        <end position="29"/>
    </location>
</feature>
<dbReference type="Proteomes" id="UP000277326">
    <property type="component" value="Unassembled WGS sequence"/>
</dbReference>
<gene>
    <name evidence="3" type="ORF">ATH50_0382</name>
</gene>
<evidence type="ECO:0000313" key="4">
    <source>
        <dbReference type="Proteomes" id="UP000277326"/>
    </source>
</evidence>
<feature type="compositionally biased region" description="Basic and acidic residues" evidence="1">
    <location>
        <begin position="1"/>
        <end position="17"/>
    </location>
</feature>
<evidence type="ECO:0000256" key="1">
    <source>
        <dbReference type="SAM" id="MobiDB-lite"/>
    </source>
</evidence>
<dbReference type="GeneID" id="44638271"/>
<organism evidence="3 4">
    <name type="scientific">Haloplanus aerogenes</name>
    <dbReference type="NCBI Taxonomy" id="660522"/>
    <lineage>
        <taxon>Archaea</taxon>
        <taxon>Methanobacteriati</taxon>
        <taxon>Methanobacteriota</taxon>
        <taxon>Stenosarchaea group</taxon>
        <taxon>Halobacteria</taxon>
        <taxon>Halobacteriales</taxon>
        <taxon>Haloferacaceae</taxon>
        <taxon>Haloplanus</taxon>
    </lineage>
</organism>
<proteinExistence type="predicted"/>
<feature type="transmembrane region" description="Helical" evidence="2">
    <location>
        <begin position="36"/>
        <end position="56"/>
    </location>
</feature>
<dbReference type="Pfam" id="PF24418">
    <property type="entry name" value="DUF7550"/>
    <property type="match status" value="1"/>
</dbReference>
<accession>A0A3M0DZI3</accession>
<evidence type="ECO:0000313" key="3">
    <source>
        <dbReference type="EMBL" id="RMB25296.1"/>
    </source>
</evidence>
<keyword evidence="2" id="KW-1133">Transmembrane helix</keyword>
<protein>
    <submittedName>
        <fullName evidence="3">Uncharacterized protein</fullName>
    </submittedName>
</protein>
<dbReference type="InterPro" id="IPR055972">
    <property type="entry name" value="DUF7550"/>
</dbReference>
<comment type="caution">
    <text evidence="3">The sequence shown here is derived from an EMBL/GenBank/DDBJ whole genome shotgun (WGS) entry which is preliminary data.</text>
</comment>
<dbReference type="EMBL" id="REFS01000001">
    <property type="protein sequence ID" value="RMB25296.1"/>
    <property type="molecule type" value="Genomic_DNA"/>
</dbReference>
<reference evidence="3 4" key="1">
    <citation type="journal article" date="2015" name="Stand. Genomic Sci.">
        <title>Genomic Encyclopedia of Bacterial and Archaeal Type Strains, Phase III: the genomes of soil and plant-associated and newly described type strains.</title>
        <authorList>
            <person name="Whitman W.B."/>
            <person name="Woyke T."/>
            <person name="Klenk H.P."/>
            <person name="Zhou Y."/>
            <person name="Lilburn T.G."/>
            <person name="Beck B.J."/>
            <person name="De Vos P."/>
            <person name="Vandamme P."/>
            <person name="Eisen J.A."/>
            <person name="Garrity G."/>
            <person name="Hugenholtz P."/>
            <person name="Kyrpides N.C."/>
        </authorList>
    </citation>
    <scope>NUCLEOTIDE SEQUENCE [LARGE SCALE GENOMIC DNA]</scope>
    <source>
        <strain evidence="3 4">CGMCC 1.10124</strain>
    </source>
</reference>
<keyword evidence="2" id="KW-0812">Transmembrane</keyword>
<dbReference type="AlphaFoldDB" id="A0A3M0DZI3"/>
<sequence>MDDSHDDHADHEDYPHGDEEEGRVTSPMQDFTTSQVGIGFVVLLVGLAVTFGLPLLF</sequence>